<keyword evidence="8" id="KW-1185">Reference proteome</keyword>
<dbReference type="RefSeq" id="WP_183467534.1">
    <property type="nucleotide sequence ID" value="NZ_JACHVU010000003.1"/>
</dbReference>
<sequence length="284" mass="30596">MRTAVITVAHGRHVHLRRQLSGLQRSSSAPDVHVVVALADPEIHDVVRSTGANADVVDCAAGRHLPLAEARNRGAGAALEAGAELLIFLDVDCIPSTALIARYQTTAASTQHRDALLCGPVTYLPPAGPAGYDLSTLDDRVDPHPARPSPPGDTVVPTSDYALFWSLSFALTATTWRRIGGFCEEYVGYGGEDTDFGCRAAAQGVAMRWVGGAHAFHQHHEVSSPPVGHLEDIVRNSLIFHRRWGRWPMVGWLSAFESQGLIRRDPDGTPHVLSASDGSRQALR</sequence>
<dbReference type="PANTHER" id="PTHR43179:SF12">
    <property type="entry name" value="GALACTOFURANOSYLTRANSFERASE GLFT2"/>
    <property type="match status" value="1"/>
</dbReference>
<dbReference type="InterPro" id="IPR029044">
    <property type="entry name" value="Nucleotide-diphossugar_trans"/>
</dbReference>
<evidence type="ECO:0000259" key="6">
    <source>
        <dbReference type="Pfam" id="PF02709"/>
    </source>
</evidence>
<comment type="caution">
    <text evidence="7">The sequence shown here is derived from an EMBL/GenBank/DDBJ whole genome shotgun (WGS) entry which is preliminary data.</text>
</comment>
<dbReference type="GO" id="GO:0071555">
    <property type="term" value="P:cell wall organization"/>
    <property type="evidence" value="ECO:0007669"/>
    <property type="project" value="UniProtKB-KW"/>
</dbReference>
<accession>A0A839Q2C3</accession>
<evidence type="ECO:0000313" key="8">
    <source>
        <dbReference type="Proteomes" id="UP000550501"/>
    </source>
</evidence>
<dbReference type="PANTHER" id="PTHR43179">
    <property type="entry name" value="RHAMNOSYLTRANSFERASE WBBL"/>
    <property type="match status" value="1"/>
</dbReference>
<name>A0A839Q2C3_MYCIR</name>
<dbReference type="Pfam" id="PF02709">
    <property type="entry name" value="Glyco_transf_7C"/>
    <property type="match status" value="1"/>
</dbReference>
<proteinExistence type="inferred from homology"/>
<reference evidence="7 8" key="1">
    <citation type="submission" date="2020-08" db="EMBL/GenBank/DDBJ databases">
        <title>The Agave Microbiome: Exploring the role of microbial communities in plant adaptations to desert environments.</title>
        <authorList>
            <person name="Partida-Martinez L.P."/>
        </authorList>
    </citation>
    <scope>NUCLEOTIDE SEQUENCE [LARGE SCALE GENOMIC DNA]</scope>
    <source>
        <strain evidence="7 8">AT2.18</strain>
    </source>
</reference>
<comment type="pathway">
    <text evidence="1">Cell wall biogenesis; cell wall polysaccharide biosynthesis.</text>
</comment>
<dbReference type="GO" id="GO:0016757">
    <property type="term" value="F:glycosyltransferase activity"/>
    <property type="evidence" value="ECO:0007669"/>
    <property type="project" value="UniProtKB-KW"/>
</dbReference>
<dbReference type="Gene3D" id="3.90.550.10">
    <property type="entry name" value="Spore Coat Polysaccharide Biosynthesis Protein SpsA, Chain A"/>
    <property type="match status" value="1"/>
</dbReference>
<keyword evidence="4 7" id="KW-0808">Transferase</keyword>
<feature type="domain" description="Galactosyltransferase C-terminal" evidence="6">
    <location>
        <begin position="158"/>
        <end position="220"/>
    </location>
</feature>
<gene>
    <name evidence="7" type="ORF">FHR72_001748</name>
</gene>
<keyword evidence="3" id="KW-0328">Glycosyltransferase</keyword>
<evidence type="ECO:0000313" key="7">
    <source>
        <dbReference type="EMBL" id="MBB2990280.1"/>
    </source>
</evidence>
<dbReference type="Proteomes" id="UP000550501">
    <property type="component" value="Unassembled WGS sequence"/>
</dbReference>
<dbReference type="InterPro" id="IPR027791">
    <property type="entry name" value="Galactosyl_T_C"/>
</dbReference>
<evidence type="ECO:0000256" key="2">
    <source>
        <dbReference type="ARBA" id="ARBA00006739"/>
    </source>
</evidence>
<dbReference type="SUPFAM" id="SSF53448">
    <property type="entry name" value="Nucleotide-diphospho-sugar transferases"/>
    <property type="match status" value="1"/>
</dbReference>
<comment type="similarity">
    <text evidence="2">Belongs to the glycosyltransferase 2 family.</text>
</comment>
<evidence type="ECO:0000256" key="1">
    <source>
        <dbReference type="ARBA" id="ARBA00004776"/>
    </source>
</evidence>
<organism evidence="7 8">
    <name type="scientific">Mycolicibacterium iranicum</name>
    <name type="common">Mycobacterium iranicum</name>
    <dbReference type="NCBI Taxonomy" id="912594"/>
    <lineage>
        <taxon>Bacteria</taxon>
        <taxon>Bacillati</taxon>
        <taxon>Actinomycetota</taxon>
        <taxon>Actinomycetes</taxon>
        <taxon>Mycobacteriales</taxon>
        <taxon>Mycobacteriaceae</taxon>
        <taxon>Mycolicibacterium</taxon>
    </lineage>
</organism>
<evidence type="ECO:0000256" key="3">
    <source>
        <dbReference type="ARBA" id="ARBA00022676"/>
    </source>
</evidence>
<evidence type="ECO:0000256" key="4">
    <source>
        <dbReference type="ARBA" id="ARBA00022679"/>
    </source>
</evidence>
<evidence type="ECO:0000256" key="5">
    <source>
        <dbReference type="ARBA" id="ARBA00023316"/>
    </source>
</evidence>
<dbReference type="EMBL" id="JACHVU010000003">
    <property type="protein sequence ID" value="MBB2990280.1"/>
    <property type="molecule type" value="Genomic_DNA"/>
</dbReference>
<protein>
    <submittedName>
        <fullName evidence="7">GT2 family glycosyltransferase</fullName>
    </submittedName>
</protein>
<dbReference type="AlphaFoldDB" id="A0A839Q2C3"/>
<keyword evidence="5" id="KW-0961">Cell wall biogenesis/degradation</keyword>